<feature type="transmembrane region" description="Helical" evidence="7">
    <location>
        <begin position="357"/>
        <end position="379"/>
    </location>
</feature>
<feature type="transmembrane region" description="Helical" evidence="7">
    <location>
        <begin position="317"/>
        <end position="337"/>
    </location>
</feature>
<dbReference type="GO" id="GO:0000329">
    <property type="term" value="C:fungal-type vacuole membrane"/>
    <property type="evidence" value="ECO:0007669"/>
    <property type="project" value="TreeGrafter"/>
</dbReference>
<evidence type="ECO:0000313" key="8">
    <source>
        <dbReference type="EMBL" id="WFD36805.1"/>
    </source>
</evidence>
<sequence length="440" mass="46678">MDSAATRSSPLVLQATFVLMGMSTLAPFNTLVTASEYFRDAFTDVPALASGFNSGLMAVFNATSVVFGVLAALSGSHGNINMTRRSQKTLLLLCAATAILLVSVMVRPIEHVSSPRLYYALLLVMSAVLALGMALFQSATMALCVMLDRTGSFVALVLLGQAMQGVVSSVIGLIGVLFAGSTKADAPQAYQNQRAAFSLFLSTFGLLLLTFWLMSRQFKEQYCTPAPSGEHPPNTAGVLQRIWRVQKRLWIYTASVLLVFGLTLTVYPSLTSLVRPLTDIQPSVFVALQYVLFNVGDLIGRRVPAAVPPLTLRKRGLLVFALARLAYVPVLCAANVVKPSGTQQSSCRMCSGVLPDAAFMITVLTLGMTTGWAATSIMVGGPASIDDETDHVALEQQLEEDGELAEAEGLLDTPAPSGDASVAAMLLTLQLVTGLTLACG</sequence>
<evidence type="ECO:0000313" key="9">
    <source>
        <dbReference type="Proteomes" id="UP001219933"/>
    </source>
</evidence>
<reference evidence="8" key="1">
    <citation type="submission" date="2023-03" db="EMBL/GenBank/DDBJ databases">
        <title>Mating type loci evolution in Malassezia.</title>
        <authorList>
            <person name="Coelho M.A."/>
        </authorList>
    </citation>
    <scope>NUCLEOTIDE SEQUENCE</scope>
    <source>
        <strain evidence="8">CBS 11721</strain>
    </source>
</reference>
<accession>A0AAF0EU18</accession>
<organism evidence="8 9">
    <name type="scientific">Malassezia cuniculi</name>
    <dbReference type="NCBI Taxonomy" id="948313"/>
    <lineage>
        <taxon>Eukaryota</taxon>
        <taxon>Fungi</taxon>
        <taxon>Dikarya</taxon>
        <taxon>Basidiomycota</taxon>
        <taxon>Ustilaginomycotina</taxon>
        <taxon>Malasseziomycetes</taxon>
        <taxon>Malasseziales</taxon>
        <taxon>Malasseziaceae</taxon>
        <taxon>Malassezia</taxon>
    </lineage>
</organism>
<dbReference type="InterPro" id="IPR002259">
    <property type="entry name" value="Eqnu_transpt"/>
</dbReference>
<keyword evidence="6 7" id="KW-0472">Membrane</keyword>
<evidence type="ECO:0000256" key="4">
    <source>
        <dbReference type="ARBA" id="ARBA00022692"/>
    </source>
</evidence>
<dbReference type="GO" id="GO:0034257">
    <property type="term" value="F:nicotinamide riboside transmembrane transporter activity"/>
    <property type="evidence" value="ECO:0007669"/>
    <property type="project" value="TreeGrafter"/>
</dbReference>
<dbReference type="PANTHER" id="PTHR10332">
    <property type="entry name" value="EQUILIBRATIVE NUCLEOSIDE TRANSPORTER"/>
    <property type="match status" value="1"/>
</dbReference>
<keyword evidence="3" id="KW-0813">Transport</keyword>
<feature type="transmembrane region" description="Helical" evidence="7">
    <location>
        <begin position="118"/>
        <end position="146"/>
    </location>
</feature>
<dbReference type="Pfam" id="PF01733">
    <property type="entry name" value="Nucleoside_tran"/>
    <property type="match status" value="1"/>
</dbReference>
<dbReference type="InterPro" id="IPR036259">
    <property type="entry name" value="MFS_trans_sf"/>
</dbReference>
<keyword evidence="5 7" id="KW-1133">Transmembrane helix</keyword>
<evidence type="ECO:0000256" key="6">
    <source>
        <dbReference type="ARBA" id="ARBA00023136"/>
    </source>
</evidence>
<feature type="transmembrane region" description="Helical" evidence="7">
    <location>
        <begin position="89"/>
        <end position="106"/>
    </location>
</feature>
<dbReference type="PIRSF" id="PIRSF016379">
    <property type="entry name" value="ENT"/>
    <property type="match status" value="1"/>
</dbReference>
<comment type="subcellular location">
    <subcellularLocation>
        <location evidence="1">Membrane</location>
        <topology evidence="1">Multi-pass membrane protein</topology>
    </subcellularLocation>
</comment>
<gene>
    <name evidence="8" type="ORF">MCUN1_003695</name>
</gene>
<evidence type="ECO:0000256" key="2">
    <source>
        <dbReference type="ARBA" id="ARBA00007965"/>
    </source>
</evidence>
<dbReference type="AlphaFoldDB" id="A0AAF0EU18"/>
<dbReference type="GO" id="GO:0005886">
    <property type="term" value="C:plasma membrane"/>
    <property type="evidence" value="ECO:0007669"/>
    <property type="project" value="TreeGrafter"/>
</dbReference>
<feature type="transmembrane region" description="Helical" evidence="7">
    <location>
        <begin position="58"/>
        <end position="77"/>
    </location>
</feature>
<dbReference type="Proteomes" id="UP001219933">
    <property type="component" value="Chromosome 5"/>
</dbReference>
<evidence type="ECO:0000256" key="5">
    <source>
        <dbReference type="ARBA" id="ARBA00022989"/>
    </source>
</evidence>
<keyword evidence="9" id="KW-1185">Reference proteome</keyword>
<dbReference type="EMBL" id="CP119881">
    <property type="protein sequence ID" value="WFD36805.1"/>
    <property type="molecule type" value="Genomic_DNA"/>
</dbReference>
<dbReference type="PANTHER" id="PTHR10332:SF88">
    <property type="entry name" value="EQUILIBRATIVE NUCLEOSIDE TRANSPORTER 1, ISOFORM A"/>
    <property type="match status" value="1"/>
</dbReference>
<dbReference type="GO" id="GO:0015205">
    <property type="term" value="F:nucleobase transmembrane transporter activity"/>
    <property type="evidence" value="ECO:0007669"/>
    <property type="project" value="TreeGrafter"/>
</dbReference>
<proteinExistence type="inferred from homology"/>
<evidence type="ECO:0000256" key="1">
    <source>
        <dbReference type="ARBA" id="ARBA00004141"/>
    </source>
</evidence>
<protein>
    <recommendedName>
        <fullName evidence="10">Nucleoside transporter FUN26</fullName>
    </recommendedName>
</protein>
<comment type="similarity">
    <text evidence="2">Belongs to the SLC29A/ENT transporter (TC 2.A.57) family.</text>
</comment>
<evidence type="ECO:0008006" key="10">
    <source>
        <dbReference type="Google" id="ProtNLM"/>
    </source>
</evidence>
<evidence type="ECO:0000256" key="3">
    <source>
        <dbReference type="ARBA" id="ARBA00022448"/>
    </source>
</evidence>
<name>A0AAF0EU18_9BASI</name>
<dbReference type="SUPFAM" id="SSF103473">
    <property type="entry name" value="MFS general substrate transporter"/>
    <property type="match status" value="1"/>
</dbReference>
<feature type="transmembrane region" description="Helical" evidence="7">
    <location>
        <begin position="153"/>
        <end position="180"/>
    </location>
</feature>
<keyword evidence="4 7" id="KW-0812">Transmembrane</keyword>
<feature type="transmembrane region" description="Helical" evidence="7">
    <location>
        <begin position="249"/>
        <end position="268"/>
    </location>
</feature>
<feature type="transmembrane region" description="Helical" evidence="7">
    <location>
        <begin position="195"/>
        <end position="214"/>
    </location>
</feature>
<evidence type="ECO:0000256" key="7">
    <source>
        <dbReference type="SAM" id="Phobius"/>
    </source>
</evidence>